<keyword evidence="5" id="KW-0677">Repeat</keyword>
<dbReference type="CDD" id="cd03216">
    <property type="entry name" value="ABC_Carb_Monos_I"/>
    <property type="match status" value="1"/>
</dbReference>
<keyword evidence="9" id="KW-0472">Membrane</keyword>
<dbReference type="PANTHER" id="PTHR43790">
    <property type="entry name" value="CARBOHYDRATE TRANSPORT ATP-BINDING PROTEIN MG119-RELATED"/>
    <property type="match status" value="1"/>
</dbReference>
<dbReference type="AlphaFoldDB" id="A0A4R4YVW7"/>
<dbReference type="GO" id="GO:0005886">
    <property type="term" value="C:plasma membrane"/>
    <property type="evidence" value="ECO:0007669"/>
    <property type="project" value="UniProtKB-SubCell"/>
</dbReference>
<evidence type="ECO:0000256" key="4">
    <source>
        <dbReference type="ARBA" id="ARBA00022597"/>
    </source>
</evidence>
<evidence type="ECO:0000256" key="9">
    <source>
        <dbReference type="ARBA" id="ARBA00023136"/>
    </source>
</evidence>
<feature type="domain" description="ABC transporter" evidence="10">
    <location>
        <begin position="266"/>
        <end position="510"/>
    </location>
</feature>
<dbReference type="RefSeq" id="WP_132612381.1">
    <property type="nucleotide sequence ID" value="NZ_SMKQ01000031.1"/>
</dbReference>
<organism evidence="11 12">
    <name type="scientific">Nonomuraea terrae</name>
    <dbReference type="NCBI Taxonomy" id="2530383"/>
    <lineage>
        <taxon>Bacteria</taxon>
        <taxon>Bacillati</taxon>
        <taxon>Actinomycetota</taxon>
        <taxon>Actinomycetes</taxon>
        <taxon>Streptosporangiales</taxon>
        <taxon>Streptosporangiaceae</taxon>
        <taxon>Nonomuraea</taxon>
    </lineage>
</organism>
<proteinExistence type="predicted"/>
<dbReference type="InterPro" id="IPR017871">
    <property type="entry name" value="ABC_transporter-like_CS"/>
</dbReference>
<dbReference type="SUPFAM" id="SSF52540">
    <property type="entry name" value="P-loop containing nucleoside triphosphate hydrolases"/>
    <property type="match status" value="2"/>
</dbReference>
<name>A0A4R4YVW7_9ACTN</name>
<comment type="caution">
    <text evidence="11">The sequence shown here is derived from an EMBL/GenBank/DDBJ whole genome shotgun (WGS) entry which is preliminary data.</text>
</comment>
<dbReference type="Gene3D" id="3.40.50.300">
    <property type="entry name" value="P-loop containing nucleotide triphosphate hydrolases"/>
    <property type="match status" value="2"/>
</dbReference>
<keyword evidence="3" id="KW-1003">Cell membrane</keyword>
<dbReference type="CDD" id="cd03215">
    <property type="entry name" value="ABC_Carb_Monos_II"/>
    <property type="match status" value="1"/>
</dbReference>
<dbReference type="FunFam" id="3.40.50.300:FF:000127">
    <property type="entry name" value="Ribose import ATP-binding protein RbsA"/>
    <property type="match status" value="1"/>
</dbReference>
<evidence type="ECO:0000259" key="10">
    <source>
        <dbReference type="PROSITE" id="PS50893"/>
    </source>
</evidence>
<dbReference type="InterPro" id="IPR027417">
    <property type="entry name" value="P-loop_NTPase"/>
</dbReference>
<keyword evidence="12" id="KW-1185">Reference proteome</keyword>
<dbReference type="Pfam" id="PF00005">
    <property type="entry name" value="ABC_tran"/>
    <property type="match status" value="2"/>
</dbReference>
<gene>
    <name evidence="11" type="ORF">E1286_13785</name>
</gene>
<evidence type="ECO:0000256" key="3">
    <source>
        <dbReference type="ARBA" id="ARBA00022475"/>
    </source>
</evidence>
<dbReference type="NCBIfam" id="NF040905">
    <property type="entry name" value="GguA"/>
    <property type="match status" value="1"/>
</dbReference>
<dbReference type="InterPro" id="IPR050107">
    <property type="entry name" value="ABC_carbohydrate_import_ATPase"/>
</dbReference>
<dbReference type="InterPro" id="IPR053466">
    <property type="entry name" value="L-arabinose_ABC_transporter"/>
</dbReference>
<evidence type="ECO:0000313" key="11">
    <source>
        <dbReference type="EMBL" id="TDD49561.1"/>
    </source>
</evidence>
<evidence type="ECO:0000256" key="2">
    <source>
        <dbReference type="ARBA" id="ARBA00022448"/>
    </source>
</evidence>
<dbReference type="PROSITE" id="PS00211">
    <property type="entry name" value="ABC_TRANSPORTER_1"/>
    <property type="match status" value="1"/>
</dbReference>
<sequence>MRDAPVLLEMRAITKEFPGVKALSDVNLVVRQGEIHAIAGENGAGKSTLMKVLSGVHPYGSYTGQILYQGTESRFSDIRASENAGIVIIHQELALVPGLSITENIFLGNEPRRGGVIDWKTANRRALELMALVGLEEDPDTLIKDIGVGKQQLVEIAKAFAKNVRLLILDEPTAALNETDSQHLLELMRDFKQRGITSIIISHKLNEIAEIADAITILRDGHTIETLDVKADGVDEDRIVRGMVGRELHSRFPDHTPDIGEVFFEVRDWTVRHPVASDRLVAKNASFTVRRGEIVGFAGLMGAGRTELAMSIFGRSYGVYASGQIFKDGREIVIKSVSDAIEHGLAYVSEDRKSIGLNLLDDIKTSVVSAKLSKITSHGVIDHVREHRAAEDYRTSLRVKAPTVDEPVTTLSGGNQQKVVLAKWMFTDPDLLILDEPTRGIDVGAKYEIYGIIQRLADQGKGVIVISSELPELIGLCDRIYTVFEGTITGDIPRRDADPELLLKQMTSVKKAQRS</sequence>
<keyword evidence="4" id="KW-0762">Sugar transport</keyword>
<accession>A0A4R4YVW7</accession>
<feature type="domain" description="ABC transporter" evidence="10">
    <location>
        <begin position="8"/>
        <end position="245"/>
    </location>
</feature>
<evidence type="ECO:0000313" key="12">
    <source>
        <dbReference type="Proteomes" id="UP000295302"/>
    </source>
</evidence>
<dbReference type="GO" id="GO:0016887">
    <property type="term" value="F:ATP hydrolysis activity"/>
    <property type="evidence" value="ECO:0007669"/>
    <property type="project" value="InterPro"/>
</dbReference>
<dbReference type="EMBL" id="SMKQ01000031">
    <property type="protein sequence ID" value="TDD49561.1"/>
    <property type="molecule type" value="Genomic_DNA"/>
</dbReference>
<dbReference type="PANTHER" id="PTHR43790:SF1">
    <property type="entry name" value="XYLOSE IMPORT ATP-BINDING PROTEIN XYLG"/>
    <property type="match status" value="1"/>
</dbReference>
<evidence type="ECO:0000256" key="5">
    <source>
        <dbReference type="ARBA" id="ARBA00022737"/>
    </source>
</evidence>
<evidence type="ECO:0000256" key="8">
    <source>
        <dbReference type="ARBA" id="ARBA00022967"/>
    </source>
</evidence>
<keyword evidence="6" id="KW-0547">Nucleotide-binding</keyword>
<dbReference type="InterPro" id="IPR003439">
    <property type="entry name" value="ABC_transporter-like_ATP-bd"/>
</dbReference>
<keyword evidence="7 11" id="KW-0067">ATP-binding</keyword>
<dbReference type="Proteomes" id="UP000295302">
    <property type="component" value="Unassembled WGS sequence"/>
</dbReference>
<dbReference type="InterPro" id="IPR003593">
    <property type="entry name" value="AAA+_ATPase"/>
</dbReference>
<dbReference type="GO" id="GO:0005524">
    <property type="term" value="F:ATP binding"/>
    <property type="evidence" value="ECO:0007669"/>
    <property type="project" value="UniProtKB-KW"/>
</dbReference>
<keyword evidence="2" id="KW-0813">Transport</keyword>
<evidence type="ECO:0000256" key="6">
    <source>
        <dbReference type="ARBA" id="ARBA00022741"/>
    </source>
</evidence>
<evidence type="ECO:0000256" key="7">
    <source>
        <dbReference type="ARBA" id="ARBA00022840"/>
    </source>
</evidence>
<dbReference type="PROSITE" id="PS50893">
    <property type="entry name" value="ABC_TRANSPORTER_2"/>
    <property type="match status" value="2"/>
</dbReference>
<protein>
    <submittedName>
        <fullName evidence="11">Sugar ABC transporter ATP-binding protein</fullName>
    </submittedName>
</protein>
<comment type="subcellular location">
    <subcellularLocation>
        <location evidence="1">Cell membrane</location>
        <topology evidence="1">Peripheral membrane protein</topology>
    </subcellularLocation>
</comment>
<dbReference type="SMART" id="SM00382">
    <property type="entry name" value="AAA"/>
    <property type="match status" value="2"/>
</dbReference>
<evidence type="ECO:0000256" key="1">
    <source>
        <dbReference type="ARBA" id="ARBA00004202"/>
    </source>
</evidence>
<keyword evidence="8" id="KW-1278">Translocase</keyword>
<dbReference type="OrthoDB" id="8039522at2"/>
<reference evidence="11 12" key="1">
    <citation type="submission" date="2019-03" db="EMBL/GenBank/DDBJ databases">
        <title>Draft genome sequences of novel Actinobacteria.</title>
        <authorList>
            <person name="Sahin N."/>
            <person name="Ay H."/>
            <person name="Saygin H."/>
        </authorList>
    </citation>
    <scope>NUCLEOTIDE SEQUENCE [LARGE SCALE GENOMIC DNA]</scope>
    <source>
        <strain evidence="11 12">CH32</strain>
    </source>
</reference>